<dbReference type="GO" id="GO:0000976">
    <property type="term" value="F:transcription cis-regulatory region binding"/>
    <property type="evidence" value="ECO:0007669"/>
    <property type="project" value="TreeGrafter"/>
</dbReference>
<keyword evidence="1" id="KW-0805">Transcription regulation</keyword>
<evidence type="ECO:0000256" key="2">
    <source>
        <dbReference type="ARBA" id="ARBA00023125"/>
    </source>
</evidence>
<name>A0AAU8IKR3_9ACTN</name>
<dbReference type="Pfam" id="PF17754">
    <property type="entry name" value="TetR_C_14"/>
    <property type="match status" value="1"/>
</dbReference>
<dbReference type="KEGG" id="stac:ABII15_01915"/>
<dbReference type="PROSITE" id="PS01081">
    <property type="entry name" value="HTH_TETR_1"/>
    <property type="match status" value="1"/>
</dbReference>
<dbReference type="Pfam" id="PF00440">
    <property type="entry name" value="TetR_N"/>
    <property type="match status" value="1"/>
</dbReference>
<proteinExistence type="predicted"/>
<dbReference type="Gene3D" id="1.10.357.10">
    <property type="entry name" value="Tetracycline Repressor, domain 2"/>
    <property type="match status" value="1"/>
</dbReference>
<evidence type="ECO:0000313" key="7">
    <source>
        <dbReference type="EMBL" id="XCJ68790.1"/>
    </source>
</evidence>
<keyword evidence="2 4" id="KW-0238">DNA-binding</keyword>
<dbReference type="EMBL" id="CP159534">
    <property type="protein sequence ID" value="XCJ68790.1"/>
    <property type="molecule type" value="Genomic_DNA"/>
</dbReference>
<dbReference type="InterPro" id="IPR050109">
    <property type="entry name" value="HTH-type_TetR-like_transc_reg"/>
</dbReference>
<dbReference type="GO" id="GO:0003700">
    <property type="term" value="F:DNA-binding transcription factor activity"/>
    <property type="evidence" value="ECO:0007669"/>
    <property type="project" value="TreeGrafter"/>
</dbReference>
<organism evidence="7">
    <name type="scientific">Streptomyces tabacisoli</name>
    <dbReference type="NCBI Taxonomy" id="3156398"/>
    <lineage>
        <taxon>Bacteria</taxon>
        <taxon>Bacillati</taxon>
        <taxon>Actinomycetota</taxon>
        <taxon>Actinomycetes</taxon>
        <taxon>Kitasatosporales</taxon>
        <taxon>Streptomycetaceae</taxon>
        <taxon>Streptomyces</taxon>
    </lineage>
</organism>
<dbReference type="InterPro" id="IPR041347">
    <property type="entry name" value="MftR_C"/>
</dbReference>
<feature type="DNA-binding region" description="H-T-H motif" evidence="4">
    <location>
        <begin position="44"/>
        <end position="63"/>
    </location>
</feature>
<feature type="region of interest" description="Disordered" evidence="5">
    <location>
        <begin position="1"/>
        <end position="20"/>
    </location>
</feature>
<evidence type="ECO:0000256" key="4">
    <source>
        <dbReference type="PROSITE-ProRule" id="PRU00335"/>
    </source>
</evidence>
<dbReference type="PANTHER" id="PTHR30055">
    <property type="entry name" value="HTH-TYPE TRANSCRIPTIONAL REGULATOR RUTR"/>
    <property type="match status" value="1"/>
</dbReference>
<reference evidence="7" key="1">
    <citation type="submission" date="2024-06" db="EMBL/GenBank/DDBJ databases">
        <title>Streptomyces sp. strain HUAS MG91 genome sequences.</title>
        <authorList>
            <person name="Mo P."/>
        </authorList>
    </citation>
    <scope>NUCLEOTIDE SEQUENCE</scope>
    <source>
        <strain evidence="7">HUAS MG91</strain>
    </source>
</reference>
<dbReference type="PANTHER" id="PTHR30055:SF238">
    <property type="entry name" value="MYCOFACTOCIN BIOSYNTHESIS TRANSCRIPTIONAL REGULATOR MFTR-RELATED"/>
    <property type="match status" value="1"/>
</dbReference>
<dbReference type="SUPFAM" id="SSF46689">
    <property type="entry name" value="Homeodomain-like"/>
    <property type="match status" value="1"/>
</dbReference>
<sequence length="224" mass="23573">MTTSHPQPDAPAEGLRARRRRETRAELHATTLRLAREHGFARVTVEMISKEAGVSPRTFFNYFPSKEAALFALPGALPPALADRFAEGDGQDTDAVLRDLGDVLADHLQEAAPGPRELEDTLRIAEGVPSVLATFLAQCEAVERDLAGTVARRTGTPADGEDAELLAGIAMATVRSGLKRWSQESGPTDGAGADGPAASIRGSFATLRALLAAGTVRPGPDAVK</sequence>
<gene>
    <name evidence="7" type="ORF">ABII15_01915</name>
</gene>
<keyword evidence="3" id="KW-0804">Transcription</keyword>
<accession>A0AAU8IKR3</accession>
<dbReference type="RefSeq" id="WP_353940473.1">
    <property type="nucleotide sequence ID" value="NZ_CP159534.1"/>
</dbReference>
<dbReference type="InterPro" id="IPR023772">
    <property type="entry name" value="DNA-bd_HTH_TetR-type_CS"/>
</dbReference>
<evidence type="ECO:0000256" key="3">
    <source>
        <dbReference type="ARBA" id="ARBA00023163"/>
    </source>
</evidence>
<evidence type="ECO:0000256" key="1">
    <source>
        <dbReference type="ARBA" id="ARBA00023015"/>
    </source>
</evidence>
<dbReference type="InterPro" id="IPR009057">
    <property type="entry name" value="Homeodomain-like_sf"/>
</dbReference>
<dbReference type="AlphaFoldDB" id="A0AAU8IKR3"/>
<protein>
    <submittedName>
        <fullName evidence="7">TetR/AcrR family transcriptional regulator</fullName>
    </submittedName>
</protein>
<dbReference type="PROSITE" id="PS50977">
    <property type="entry name" value="HTH_TETR_2"/>
    <property type="match status" value="1"/>
</dbReference>
<evidence type="ECO:0000259" key="6">
    <source>
        <dbReference type="PROSITE" id="PS50977"/>
    </source>
</evidence>
<evidence type="ECO:0000256" key="5">
    <source>
        <dbReference type="SAM" id="MobiDB-lite"/>
    </source>
</evidence>
<feature type="domain" description="HTH tetR-type" evidence="6">
    <location>
        <begin position="21"/>
        <end position="81"/>
    </location>
</feature>
<dbReference type="InterPro" id="IPR001647">
    <property type="entry name" value="HTH_TetR"/>
</dbReference>